<evidence type="ECO:0000256" key="1">
    <source>
        <dbReference type="SAM" id="MobiDB-lite"/>
    </source>
</evidence>
<dbReference type="AlphaFoldDB" id="A0A1J9QW07"/>
<protein>
    <submittedName>
        <fullName evidence="3">Meiotically up-regulated protein</fullName>
    </submittedName>
</protein>
<dbReference type="Proteomes" id="UP000183809">
    <property type="component" value="Unassembled WGS sequence"/>
</dbReference>
<gene>
    <name evidence="3" type="ORF">BKCO1_37000183</name>
</gene>
<dbReference type="EMBL" id="MNUE01000037">
    <property type="protein sequence ID" value="OJD32600.1"/>
    <property type="molecule type" value="Genomic_DNA"/>
</dbReference>
<evidence type="ECO:0000313" key="3">
    <source>
        <dbReference type="EMBL" id="OJD32600.1"/>
    </source>
</evidence>
<dbReference type="RefSeq" id="XP_020128860.1">
    <property type="nucleotide sequence ID" value="XM_020275067.1"/>
</dbReference>
<dbReference type="InterPro" id="IPR018306">
    <property type="entry name" value="Phage_T5_Orf172_DNA-bd"/>
</dbReference>
<evidence type="ECO:0000313" key="4">
    <source>
        <dbReference type="Proteomes" id="UP000183809"/>
    </source>
</evidence>
<dbReference type="STRING" id="236234.A0A1J9QW07"/>
<feature type="compositionally biased region" description="Acidic residues" evidence="1">
    <location>
        <begin position="274"/>
        <end position="285"/>
    </location>
</feature>
<proteinExistence type="predicted"/>
<sequence length="549" mass="63169">MASPLATIVDLVRNLDYGDELRCHAIQDNADHRCRTSFRTRVKEAEARRNSFLKAKLLDEVLDPTDTIYLAQRFLCGPHRTRNKHLHPLVNALESADFNYGLQRGKGCAHDVSPSSSSRFIELVDFSTARRLLDDRHQFWCIANDRKTEPCNSKITRYKLAKARRILSTMRGEDHFEEDSENEEIDSSFLDGDDVEQDESYEDEPLNKLPNLIGCLLCQNHFHWFWLDLYHSQWRTTICSDTLTELGLDDDSESDHSSTEEEEENTWLGSESVVSDEESLDDDEVPSGVLSPFSVQSPRLSTPSLSQDSPARPSHSSKQASPAPRKSRSSPKSLEQDLVESFSALGINTGAAEKNKHAKPVQLGFPDVKQDNTSLVLPDKTMRQLESSLCHLLRKELAPKKTRSVYIMQSTCRPGLVKIGMTKRKSPGKRVREIKYRCKLEHLEVLHFLTGVENATRVERLAQCHLKPFKEPFQCIGHEDREWFRCSPAVAREVVDAWVVWMERRPYKHYLLKDHWKAKVEGIKSNENSCQEETFRQLLKRHIRWTQQV</sequence>
<name>A0A1J9QW07_9PEZI</name>
<evidence type="ECO:0000259" key="2">
    <source>
        <dbReference type="SMART" id="SM00974"/>
    </source>
</evidence>
<accession>A0A1J9QW07</accession>
<feature type="compositionally biased region" description="Polar residues" evidence="1">
    <location>
        <begin position="293"/>
        <end position="319"/>
    </location>
</feature>
<dbReference type="OrthoDB" id="3692364at2759"/>
<organism evidence="3 4">
    <name type="scientific">Diplodia corticola</name>
    <dbReference type="NCBI Taxonomy" id="236234"/>
    <lineage>
        <taxon>Eukaryota</taxon>
        <taxon>Fungi</taxon>
        <taxon>Dikarya</taxon>
        <taxon>Ascomycota</taxon>
        <taxon>Pezizomycotina</taxon>
        <taxon>Dothideomycetes</taxon>
        <taxon>Dothideomycetes incertae sedis</taxon>
        <taxon>Botryosphaeriales</taxon>
        <taxon>Botryosphaeriaceae</taxon>
        <taxon>Diplodia</taxon>
    </lineage>
</organism>
<dbReference type="SMART" id="SM00974">
    <property type="entry name" value="T5orf172"/>
    <property type="match status" value="1"/>
</dbReference>
<comment type="caution">
    <text evidence="3">The sequence shown here is derived from an EMBL/GenBank/DDBJ whole genome shotgun (WGS) entry which is preliminary data.</text>
</comment>
<reference evidence="3 4" key="1">
    <citation type="submission" date="2016-10" db="EMBL/GenBank/DDBJ databases">
        <title>Proteomics and genomics reveal pathogen-plant mechanisms compatible with a hemibiotrophic lifestyle of Diplodia corticola.</title>
        <authorList>
            <person name="Fernandes I."/>
            <person name="De Jonge R."/>
            <person name="Van De Peer Y."/>
            <person name="Devreese B."/>
            <person name="Alves A."/>
            <person name="Esteves A.C."/>
        </authorList>
    </citation>
    <scope>NUCLEOTIDE SEQUENCE [LARGE SCALE GENOMIC DNA]</scope>
    <source>
        <strain evidence="3 4">CBS 112549</strain>
    </source>
</reference>
<keyword evidence="4" id="KW-1185">Reference proteome</keyword>
<dbReference type="GeneID" id="31015328"/>
<dbReference type="Pfam" id="PF10544">
    <property type="entry name" value="T5orf172"/>
    <property type="match status" value="1"/>
</dbReference>
<feature type="region of interest" description="Disordered" evidence="1">
    <location>
        <begin position="249"/>
        <end position="335"/>
    </location>
</feature>
<feature type="domain" description="Bacteriophage T5 Orf172 DNA-binding" evidence="2">
    <location>
        <begin position="411"/>
        <end position="498"/>
    </location>
</feature>